<organism evidence="2 3">
    <name type="scientific">Riccia fluitans</name>
    <dbReference type="NCBI Taxonomy" id="41844"/>
    <lineage>
        <taxon>Eukaryota</taxon>
        <taxon>Viridiplantae</taxon>
        <taxon>Streptophyta</taxon>
        <taxon>Embryophyta</taxon>
        <taxon>Marchantiophyta</taxon>
        <taxon>Marchantiopsida</taxon>
        <taxon>Marchantiidae</taxon>
        <taxon>Marchantiales</taxon>
        <taxon>Ricciaceae</taxon>
        <taxon>Riccia</taxon>
    </lineage>
</organism>
<keyword evidence="1" id="KW-0472">Membrane</keyword>
<dbReference type="EMBL" id="JBHFFA010000006">
    <property type="protein sequence ID" value="KAL2620842.1"/>
    <property type="molecule type" value="Genomic_DNA"/>
</dbReference>
<dbReference type="Proteomes" id="UP001605036">
    <property type="component" value="Unassembled WGS sequence"/>
</dbReference>
<evidence type="ECO:0000256" key="1">
    <source>
        <dbReference type="SAM" id="Phobius"/>
    </source>
</evidence>
<name>A0ABD1Y544_9MARC</name>
<evidence type="ECO:0000313" key="2">
    <source>
        <dbReference type="EMBL" id="KAL2620842.1"/>
    </source>
</evidence>
<gene>
    <name evidence="2" type="ORF">R1flu_001047</name>
</gene>
<accession>A0ABD1Y544</accession>
<dbReference type="AlphaFoldDB" id="A0ABD1Y544"/>
<sequence>MEYDGVGWLVLGLELCSMSRMALGDLIAYARTGFVGATVSLATFSVGSLLVIARYGTFEVFSSVQKGIEEVEKDHTNDCVLYEGRSHELRRSYVIETKYAKLRLTRASIVLAAWVEKAKLEDVRELIKLDISGNGIATVTLNRPKSMNSLSSAMIDTSPMLSHHCQTDLTAAKSVF</sequence>
<comment type="caution">
    <text evidence="2">The sequence shown here is derived from an EMBL/GenBank/DDBJ whole genome shotgun (WGS) entry which is preliminary data.</text>
</comment>
<dbReference type="SUPFAM" id="SSF52096">
    <property type="entry name" value="ClpP/crotonase"/>
    <property type="match status" value="1"/>
</dbReference>
<keyword evidence="1" id="KW-0812">Transmembrane</keyword>
<keyword evidence="1" id="KW-1133">Transmembrane helix</keyword>
<protein>
    <recommendedName>
        <fullName evidence="4">ATP synthase protein MI25</fullName>
    </recommendedName>
</protein>
<feature type="transmembrane region" description="Helical" evidence="1">
    <location>
        <begin position="34"/>
        <end position="53"/>
    </location>
</feature>
<keyword evidence="3" id="KW-1185">Reference proteome</keyword>
<reference evidence="2 3" key="1">
    <citation type="submission" date="2024-09" db="EMBL/GenBank/DDBJ databases">
        <title>Chromosome-scale assembly of Riccia fluitans.</title>
        <authorList>
            <person name="Paukszto L."/>
            <person name="Sawicki J."/>
            <person name="Karawczyk K."/>
            <person name="Piernik-Szablinska J."/>
            <person name="Szczecinska M."/>
            <person name="Mazdziarz M."/>
        </authorList>
    </citation>
    <scope>NUCLEOTIDE SEQUENCE [LARGE SCALE GENOMIC DNA]</scope>
    <source>
        <strain evidence="2">Rf_01</strain>
        <tissue evidence="2">Aerial parts of the thallus</tissue>
    </source>
</reference>
<dbReference type="Gene3D" id="3.30.300.220">
    <property type="match status" value="1"/>
</dbReference>
<evidence type="ECO:0000313" key="3">
    <source>
        <dbReference type="Proteomes" id="UP001605036"/>
    </source>
</evidence>
<evidence type="ECO:0008006" key="4">
    <source>
        <dbReference type="Google" id="ProtNLM"/>
    </source>
</evidence>
<dbReference type="InterPro" id="IPR029045">
    <property type="entry name" value="ClpP/crotonase-like_dom_sf"/>
</dbReference>
<proteinExistence type="predicted"/>